<protein>
    <submittedName>
        <fullName evidence="3">N-acetylmuramoyl-L-alanine amidase</fullName>
    </submittedName>
</protein>
<reference evidence="4" key="2">
    <citation type="submission" date="2017-05" db="EMBL/GenBank/DDBJ databases">
        <title>Improved OligoMM genomes.</title>
        <authorList>
            <person name="Garzetti D."/>
        </authorList>
    </citation>
    <scope>NUCLEOTIDE SEQUENCE [LARGE SCALE GENOMIC DNA]</scope>
    <source>
        <strain evidence="4">KB18</strain>
    </source>
</reference>
<dbReference type="EMBL" id="CP065321">
    <property type="protein sequence ID" value="QQR31881.1"/>
    <property type="molecule type" value="Genomic_DNA"/>
</dbReference>
<evidence type="ECO:0000313" key="3">
    <source>
        <dbReference type="EMBL" id="QQR31881.1"/>
    </source>
</evidence>
<feature type="domain" description="MurNAc-LAA" evidence="1">
    <location>
        <begin position="74"/>
        <end position="159"/>
    </location>
</feature>
<dbReference type="AlphaFoldDB" id="A0A1Z2XVZ2"/>
<organism evidence="3 5">
    <name type="scientific">Acutalibacter muris</name>
    <dbReference type="NCBI Taxonomy" id="1796620"/>
    <lineage>
        <taxon>Bacteria</taxon>
        <taxon>Bacillati</taxon>
        <taxon>Bacillota</taxon>
        <taxon>Clostridia</taxon>
        <taxon>Eubacteriales</taxon>
        <taxon>Acutalibacteraceae</taxon>
        <taxon>Acutalibacter</taxon>
    </lineage>
</organism>
<name>A0A1Z2XVZ2_9FIRM</name>
<dbReference type="Proteomes" id="UP000196710">
    <property type="component" value="Chromosome"/>
</dbReference>
<reference evidence="3 5" key="3">
    <citation type="submission" date="2020-11" db="EMBL/GenBank/DDBJ databases">
        <title>Closed and high quality bacterial genomes of the OMM12 community.</title>
        <authorList>
            <person name="Marbouty M."/>
            <person name="Lamy-Besnier Q."/>
            <person name="Debarbieux L."/>
            <person name="Koszul R."/>
        </authorList>
    </citation>
    <scope>NUCLEOTIDE SEQUENCE [LARGE SCALE GENOMIC DNA]</scope>
    <source>
        <strain evidence="3 5">KB18</strain>
    </source>
</reference>
<dbReference type="KEGG" id="amur:ADH66_19225"/>
<dbReference type="RefSeq" id="WP_066537462.1">
    <property type="nucleotide sequence ID" value="NZ_CAQWLO010000004.1"/>
</dbReference>
<reference evidence="2" key="1">
    <citation type="journal article" date="2017" name="Genome Announc.">
        <title>High-Quality Whole-Genome Sequences of the Oligo-Mouse-Microbiota Bacterial Community.</title>
        <authorList>
            <person name="Garzetti D."/>
            <person name="Brugiroux S."/>
            <person name="Bunk B."/>
            <person name="Pukall R."/>
            <person name="McCoy K.D."/>
            <person name="Macpherson A.J."/>
            <person name="Stecher B."/>
        </authorList>
    </citation>
    <scope>NUCLEOTIDE SEQUENCE</scope>
    <source>
        <strain evidence="2">KB18</strain>
    </source>
</reference>
<evidence type="ECO:0000313" key="2">
    <source>
        <dbReference type="EMBL" id="ASB42583.1"/>
    </source>
</evidence>
<dbReference type="SUPFAM" id="SSF53187">
    <property type="entry name" value="Zn-dependent exopeptidases"/>
    <property type="match status" value="1"/>
</dbReference>
<dbReference type="Gene3D" id="3.40.630.40">
    <property type="entry name" value="Zn-dependent exopeptidases"/>
    <property type="match status" value="1"/>
</dbReference>
<dbReference type="InterPro" id="IPR002508">
    <property type="entry name" value="MurNAc-LAA_cat"/>
</dbReference>
<evidence type="ECO:0000259" key="1">
    <source>
        <dbReference type="Pfam" id="PF01520"/>
    </source>
</evidence>
<evidence type="ECO:0000313" key="5">
    <source>
        <dbReference type="Proteomes" id="UP000596035"/>
    </source>
</evidence>
<gene>
    <name evidence="2" type="ORF">ADH66_19225</name>
    <name evidence="3" type="ORF">I5Q82_09660</name>
</gene>
<dbReference type="GO" id="GO:0008745">
    <property type="term" value="F:N-acetylmuramoyl-L-alanine amidase activity"/>
    <property type="evidence" value="ECO:0007669"/>
    <property type="project" value="InterPro"/>
</dbReference>
<accession>A0A1Z2XVZ2</accession>
<dbReference type="EMBL" id="CP021422">
    <property type="protein sequence ID" value="ASB42583.1"/>
    <property type="molecule type" value="Genomic_DNA"/>
</dbReference>
<evidence type="ECO:0000313" key="4">
    <source>
        <dbReference type="Proteomes" id="UP000196710"/>
    </source>
</evidence>
<sequence>MSGTICLKPSQRPDRYPNGGDEAYWIARISDKLREDLGARGVTCIEDGDGSAFESCGLCLYLCSHSAPQEVEAKIKGAQVSHYEYSPAARRAAEVFTRYIKSVYPQPDLVETVPTAARKELSESKAPALLIQLGYHDNPQDEAWLVNSAMEIAAALAAAAADFLGAES</sequence>
<dbReference type="GO" id="GO:0009253">
    <property type="term" value="P:peptidoglycan catabolic process"/>
    <property type="evidence" value="ECO:0007669"/>
    <property type="project" value="InterPro"/>
</dbReference>
<keyword evidence="4" id="KW-1185">Reference proteome</keyword>
<dbReference type="Proteomes" id="UP000596035">
    <property type="component" value="Chromosome"/>
</dbReference>
<dbReference type="Pfam" id="PF01520">
    <property type="entry name" value="Amidase_3"/>
    <property type="match status" value="1"/>
</dbReference>
<proteinExistence type="predicted"/>